<evidence type="ECO:0000256" key="1">
    <source>
        <dbReference type="ARBA" id="ARBA00004123"/>
    </source>
</evidence>
<feature type="compositionally biased region" description="Acidic residues" evidence="6">
    <location>
        <begin position="254"/>
        <end position="265"/>
    </location>
</feature>
<dbReference type="GO" id="GO:1902977">
    <property type="term" value="P:mitotic DNA replication preinitiation complex assembly"/>
    <property type="evidence" value="ECO:0007669"/>
    <property type="project" value="TreeGrafter"/>
</dbReference>
<dbReference type="GO" id="GO:0031261">
    <property type="term" value="C:DNA replication preinitiation complex"/>
    <property type="evidence" value="ECO:0007669"/>
    <property type="project" value="TreeGrafter"/>
</dbReference>
<feature type="compositionally biased region" description="Acidic residues" evidence="6">
    <location>
        <begin position="196"/>
        <end position="222"/>
    </location>
</feature>
<protein>
    <submittedName>
        <fullName evidence="7">CDC45-like protein</fullName>
    </submittedName>
</protein>
<proteinExistence type="inferred from homology"/>
<gene>
    <name evidence="7" type="ORF">BT63DRAFT_419921</name>
</gene>
<evidence type="ECO:0000256" key="2">
    <source>
        <dbReference type="ARBA" id="ARBA00010727"/>
    </source>
</evidence>
<comment type="similarity">
    <text evidence="2">Belongs to the CDC45 family.</text>
</comment>
<feature type="compositionally biased region" description="Basic and acidic residues" evidence="6">
    <location>
        <begin position="753"/>
        <end position="776"/>
    </location>
</feature>
<feature type="region of interest" description="Disordered" evidence="6">
    <location>
        <begin position="753"/>
        <end position="829"/>
    </location>
</feature>
<evidence type="ECO:0000256" key="5">
    <source>
        <dbReference type="ARBA" id="ARBA00023306"/>
    </source>
</evidence>
<evidence type="ECO:0000313" key="7">
    <source>
        <dbReference type="EMBL" id="KAF2674630.1"/>
    </source>
</evidence>
<evidence type="ECO:0000256" key="4">
    <source>
        <dbReference type="ARBA" id="ARBA00023242"/>
    </source>
</evidence>
<feature type="compositionally biased region" description="Polar residues" evidence="6">
    <location>
        <begin position="593"/>
        <end position="611"/>
    </location>
</feature>
<dbReference type="Proteomes" id="UP000799302">
    <property type="component" value="Unassembled WGS sequence"/>
</dbReference>
<keyword evidence="4" id="KW-0539">Nucleus</keyword>
<accession>A0A6A6USA6</accession>
<dbReference type="InterPro" id="IPR003874">
    <property type="entry name" value="CDC45"/>
</dbReference>
<name>A0A6A6USA6_9PEZI</name>
<dbReference type="PANTHER" id="PTHR10507">
    <property type="entry name" value="CDC45-RELATED PROTEIN"/>
    <property type="match status" value="1"/>
</dbReference>
<dbReference type="PANTHER" id="PTHR10507:SF0">
    <property type="entry name" value="CELL DIVISION CONTROL PROTEIN 45 HOMOLOG"/>
    <property type="match status" value="1"/>
</dbReference>
<sequence>MYLPRSLISHLYNDLVRSRTSLSPSVLVLVSLEPDALCACRILTSLFKNDYVQHNIKPIAGYADLARVGEEVIRPMRTTEGGSGGVVVCLGVGGLVDLETILGLEVDDDGNGGMGGLDVWVFDARRPWNLANVFGMQSRVEQVNGEAVSRIAGVEHGKILQTFKPGEGGIIVFDDGDIEEELRAEKEAYCALAEMPDVDEEDDGDDSDDSDAGSDHDADDMIPESGQPQIADSDESDKSSIGEKRKRRSSPQFSDDDHEDSDPEEGTPNKRRRSNSSSPLPSSSRPAARSLMILSKPNDQQVGQHAEASTHGQPSAKKLRKQLLKLKRKHDSVLRKYYNLGASYSEPISSLMWNLASELGRDSNDLLWLAIVGVSSGQISGRTASGIGLSPISTSGTLSSWTKDRGERIRAIFRDEVRRLNPTDLRDLAREVGGDTGIIPTRAYSPTDNSIRLTPEPRFLLVRHWSLYDSMLHSPYLSAKLHIWSDAGKRKMHKLLAKMGVSIQQSKQNYQHMDMEIKRGLGEKLVRFAPQYGLEGLVPPETRLNSKEGWGFVRCWGWKACLSAIDSGIILGAILEVGDMDVKTAAEQARNAALQSAAHSGTSTPSNNQDAPLQGAKAPTPAQAQLSREESLLRRFWSAYDALGDVMQLTSAIPTAQHLHRAILRTGTSLIEKRQIRHLRAFRMAVVKEGPDVALFTHPGALVKLALWLAEAISEMDSLKGARTGELVMAGLDEARGVYVVVGLGGGSAVAKMKEREARVAERKKERERTKAERKAAKDKKRQQRKDRLAALGESDAEDEEDDETESEASESEEESEDEEEAPRGKGLNRFGNAFQEVIEETGVRVKVDSFEHCVVEIRKEDLSGFLESLCMKAVVG</sequence>
<dbReference type="Pfam" id="PF02724">
    <property type="entry name" value="CDC45"/>
    <property type="match status" value="1"/>
</dbReference>
<evidence type="ECO:0000313" key="8">
    <source>
        <dbReference type="Proteomes" id="UP000799302"/>
    </source>
</evidence>
<reference evidence="7" key="1">
    <citation type="journal article" date="2020" name="Stud. Mycol.">
        <title>101 Dothideomycetes genomes: a test case for predicting lifestyles and emergence of pathogens.</title>
        <authorList>
            <person name="Haridas S."/>
            <person name="Albert R."/>
            <person name="Binder M."/>
            <person name="Bloem J."/>
            <person name="Labutti K."/>
            <person name="Salamov A."/>
            <person name="Andreopoulos B."/>
            <person name="Baker S."/>
            <person name="Barry K."/>
            <person name="Bills G."/>
            <person name="Bluhm B."/>
            <person name="Cannon C."/>
            <person name="Castanera R."/>
            <person name="Culley D."/>
            <person name="Daum C."/>
            <person name="Ezra D."/>
            <person name="Gonzalez J."/>
            <person name="Henrissat B."/>
            <person name="Kuo A."/>
            <person name="Liang C."/>
            <person name="Lipzen A."/>
            <person name="Lutzoni F."/>
            <person name="Magnuson J."/>
            <person name="Mondo S."/>
            <person name="Nolan M."/>
            <person name="Ohm R."/>
            <person name="Pangilinan J."/>
            <person name="Park H.-J."/>
            <person name="Ramirez L."/>
            <person name="Alfaro M."/>
            <person name="Sun H."/>
            <person name="Tritt A."/>
            <person name="Yoshinaga Y."/>
            <person name="Zwiers L.-H."/>
            <person name="Turgeon B."/>
            <person name="Goodwin S."/>
            <person name="Spatafora J."/>
            <person name="Crous P."/>
            <person name="Grigoriev I."/>
        </authorList>
    </citation>
    <scope>NUCLEOTIDE SEQUENCE</scope>
    <source>
        <strain evidence="7">CBS 115976</strain>
    </source>
</reference>
<keyword evidence="8" id="KW-1185">Reference proteome</keyword>
<keyword evidence="3" id="KW-0235">DNA replication</keyword>
<evidence type="ECO:0000256" key="6">
    <source>
        <dbReference type="SAM" id="MobiDB-lite"/>
    </source>
</evidence>
<dbReference type="GO" id="GO:0003682">
    <property type="term" value="F:chromatin binding"/>
    <property type="evidence" value="ECO:0007669"/>
    <property type="project" value="TreeGrafter"/>
</dbReference>
<dbReference type="GO" id="GO:0003697">
    <property type="term" value="F:single-stranded DNA binding"/>
    <property type="evidence" value="ECO:0007669"/>
    <property type="project" value="TreeGrafter"/>
</dbReference>
<feature type="compositionally biased region" description="Low complexity" evidence="6">
    <location>
        <begin position="275"/>
        <end position="286"/>
    </location>
</feature>
<dbReference type="GO" id="GO:0006270">
    <property type="term" value="P:DNA replication initiation"/>
    <property type="evidence" value="ECO:0007669"/>
    <property type="project" value="InterPro"/>
</dbReference>
<feature type="region of interest" description="Disordered" evidence="6">
    <location>
        <begin position="298"/>
        <end position="317"/>
    </location>
</feature>
<dbReference type="OrthoDB" id="10258882at2759"/>
<feature type="region of interest" description="Disordered" evidence="6">
    <location>
        <begin position="195"/>
        <end position="286"/>
    </location>
</feature>
<feature type="region of interest" description="Disordered" evidence="6">
    <location>
        <begin position="593"/>
        <end position="624"/>
    </location>
</feature>
<dbReference type="EMBL" id="MU004230">
    <property type="protein sequence ID" value="KAF2674630.1"/>
    <property type="molecule type" value="Genomic_DNA"/>
</dbReference>
<dbReference type="AlphaFoldDB" id="A0A6A6USA6"/>
<feature type="compositionally biased region" description="Acidic residues" evidence="6">
    <location>
        <begin position="795"/>
        <end position="821"/>
    </location>
</feature>
<organism evidence="7 8">
    <name type="scientific">Microthyrium microscopicum</name>
    <dbReference type="NCBI Taxonomy" id="703497"/>
    <lineage>
        <taxon>Eukaryota</taxon>
        <taxon>Fungi</taxon>
        <taxon>Dikarya</taxon>
        <taxon>Ascomycota</taxon>
        <taxon>Pezizomycotina</taxon>
        <taxon>Dothideomycetes</taxon>
        <taxon>Dothideomycetes incertae sedis</taxon>
        <taxon>Microthyriales</taxon>
        <taxon>Microthyriaceae</taxon>
        <taxon>Microthyrium</taxon>
    </lineage>
</organism>
<dbReference type="GO" id="GO:0000727">
    <property type="term" value="P:double-strand break repair via break-induced replication"/>
    <property type="evidence" value="ECO:0007669"/>
    <property type="project" value="TreeGrafter"/>
</dbReference>
<comment type="subcellular location">
    <subcellularLocation>
        <location evidence="1">Nucleus</location>
    </subcellularLocation>
</comment>
<evidence type="ECO:0000256" key="3">
    <source>
        <dbReference type="ARBA" id="ARBA00022705"/>
    </source>
</evidence>
<dbReference type="GO" id="GO:0003688">
    <property type="term" value="F:DNA replication origin binding"/>
    <property type="evidence" value="ECO:0007669"/>
    <property type="project" value="TreeGrafter"/>
</dbReference>
<keyword evidence="5" id="KW-0131">Cell cycle</keyword>